<dbReference type="Pfam" id="PF00590">
    <property type="entry name" value="TP_methylase"/>
    <property type="match status" value="1"/>
</dbReference>
<organism evidence="12 13">
    <name type="scientific">Paenibacillus agilis</name>
    <dbReference type="NCBI Taxonomy" id="3020863"/>
    <lineage>
        <taxon>Bacteria</taxon>
        <taxon>Bacillati</taxon>
        <taxon>Bacillota</taxon>
        <taxon>Bacilli</taxon>
        <taxon>Bacillales</taxon>
        <taxon>Paenibacillaceae</taxon>
        <taxon>Paenibacillus</taxon>
    </lineage>
</organism>
<keyword evidence="6" id="KW-0949">S-adenosyl-L-methionine</keyword>
<evidence type="ECO:0000256" key="3">
    <source>
        <dbReference type="ARBA" id="ARBA00018323"/>
    </source>
</evidence>
<name>A0A559IHU2_9BACL</name>
<dbReference type="SUPFAM" id="SSF69618">
    <property type="entry name" value="HemD-like"/>
    <property type="match status" value="1"/>
</dbReference>
<keyword evidence="7" id="KW-0627">Porphyrin biosynthesis</keyword>
<evidence type="ECO:0000256" key="5">
    <source>
        <dbReference type="ARBA" id="ARBA00022679"/>
    </source>
</evidence>
<dbReference type="GO" id="GO:0032259">
    <property type="term" value="P:methylation"/>
    <property type="evidence" value="ECO:0007669"/>
    <property type="project" value="UniProtKB-KW"/>
</dbReference>
<dbReference type="PROSITE" id="PS00840">
    <property type="entry name" value="SUMT_2"/>
    <property type="match status" value="1"/>
</dbReference>
<dbReference type="Gene3D" id="3.40.1010.10">
    <property type="entry name" value="Cobalt-precorrin-4 Transmethylase, Domain 1"/>
    <property type="match status" value="1"/>
</dbReference>
<dbReference type="InterPro" id="IPR035996">
    <property type="entry name" value="4pyrrol_Methylase_sf"/>
</dbReference>
<dbReference type="PANTHER" id="PTHR45790:SF3">
    <property type="entry name" value="S-ADENOSYL-L-METHIONINE-DEPENDENT UROPORPHYRINOGEN III METHYLTRANSFERASE, CHLOROPLASTIC"/>
    <property type="match status" value="1"/>
</dbReference>
<dbReference type="FunFam" id="3.40.1010.10:FF:000001">
    <property type="entry name" value="Siroheme synthase"/>
    <property type="match status" value="1"/>
</dbReference>
<evidence type="ECO:0000256" key="1">
    <source>
        <dbReference type="ARBA" id="ARBA00005879"/>
    </source>
</evidence>
<comment type="similarity">
    <text evidence="1 9">Belongs to the precorrin methyltransferase family.</text>
</comment>
<evidence type="ECO:0000313" key="13">
    <source>
        <dbReference type="Proteomes" id="UP000318102"/>
    </source>
</evidence>
<evidence type="ECO:0000256" key="6">
    <source>
        <dbReference type="ARBA" id="ARBA00022691"/>
    </source>
</evidence>
<dbReference type="InterPro" id="IPR006366">
    <property type="entry name" value="CobA/CysG_C"/>
</dbReference>
<feature type="domain" description="Tetrapyrrole biosynthesis uroporphyrinogen III synthase" evidence="11">
    <location>
        <begin position="274"/>
        <end position="508"/>
    </location>
</feature>
<reference evidence="12 13" key="1">
    <citation type="submission" date="2019-07" db="EMBL/GenBank/DDBJ databases">
        <authorList>
            <person name="Kim J."/>
        </authorList>
    </citation>
    <scope>NUCLEOTIDE SEQUENCE [LARGE SCALE GENOMIC DNA]</scope>
    <source>
        <strain evidence="12 13">N4</strain>
    </source>
</reference>
<keyword evidence="13" id="KW-1185">Reference proteome</keyword>
<dbReference type="InterPro" id="IPR036108">
    <property type="entry name" value="4pyrrol_syn_uPrphyn_synt_sf"/>
</dbReference>
<dbReference type="NCBIfam" id="NF004790">
    <property type="entry name" value="PRK06136.1"/>
    <property type="match status" value="1"/>
</dbReference>
<evidence type="ECO:0000313" key="12">
    <source>
        <dbReference type="EMBL" id="TVX87242.1"/>
    </source>
</evidence>
<dbReference type="CDD" id="cd11642">
    <property type="entry name" value="SUMT"/>
    <property type="match status" value="1"/>
</dbReference>
<dbReference type="EC" id="2.1.1.107" evidence="2"/>
<dbReference type="NCBIfam" id="TIGR01469">
    <property type="entry name" value="cobA_cysG_Cterm"/>
    <property type="match status" value="1"/>
</dbReference>
<dbReference type="OrthoDB" id="9815856at2"/>
<evidence type="ECO:0000256" key="7">
    <source>
        <dbReference type="ARBA" id="ARBA00023244"/>
    </source>
</evidence>
<keyword evidence="4 9" id="KW-0489">Methyltransferase</keyword>
<dbReference type="Pfam" id="PF02602">
    <property type="entry name" value="HEM4"/>
    <property type="match status" value="1"/>
</dbReference>
<dbReference type="GO" id="GO:0019354">
    <property type="term" value="P:siroheme biosynthetic process"/>
    <property type="evidence" value="ECO:0007669"/>
    <property type="project" value="InterPro"/>
</dbReference>
<dbReference type="InterPro" id="IPR014777">
    <property type="entry name" value="4pyrrole_Mease_sub1"/>
</dbReference>
<gene>
    <name evidence="12" type="primary">cobA</name>
    <name evidence="12" type="ORF">FPZ44_22440</name>
</gene>
<dbReference type="InterPro" id="IPR050161">
    <property type="entry name" value="Siro_Cobalamin_biosynth"/>
</dbReference>
<dbReference type="GO" id="GO:0004852">
    <property type="term" value="F:uroporphyrinogen-III synthase activity"/>
    <property type="evidence" value="ECO:0007669"/>
    <property type="project" value="InterPro"/>
</dbReference>
<evidence type="ECO:0000259" key="10">
    <source>
        <dbReference type="Pfam" id="PF00590"/>
    </source>
</evidence>
<dbReference type="PROSITE" id="PS00839">
    <property type="entry name" value="SUMT_1"/>
    <property type="match status" value="1"/>
</dbReference>
<dbReference type="Gene3D" id="3.40.50.10090">
    <property type="match status" value="2"/>
</dbReference>
<dbReference type="InterPro" id="IPR014776">
    <property type="entry name" value="4pyrrole_Mease_sub2"/>
</dbReference>
<dbReference type="RefSeq" id="WP_144994137.1">
    <property type="nucleotide sequence ID" value="NZ_VNJK01000004.1"/>
</dbReference>
<dbReference type="InterPro" id="IPR000878">
    <property type="entry name" value="4pyrrol_Mease"/>
</dbReference>
<dbReference type="PANTHER" id="PTHR45790">
    <property type="entry name" value="SIROHEME SYNTHASE-RELATED"/>
    <property type="match status" value="1"/>
</dbReference>
<dbReference type="SUPFAM" id="SSF53790">
    <property type="entry name" value="Tetrapyrrole methylase"/>
    <property type="match status" value="1"/>
</dbReference>
<proteinExistence type="inferred from homology"/>
<dbReference type="InterPro" id="IPR003043">
    <property type="entry name" value="Uropor_MeTrfase_CS"/>
</dbReference>
<dbReference type="FunFam" id="3.30.950.10:FF:000001">
    <property type="entry name" value="Siroheme synthase"/>
    <property type="match status" value="1"/>
</dbReference>
<evidence type="ECO:0000256" key="4">
    <source>
        <dbReference type="ARBA" id="ARBA00022603"/>
    </source>
</evidence>
<dbReference type="AlphaFoldDB" id="A0A559IHU2"/>
<dbReference type="Gene3D" id="3.30.950.10">
    <property type="entry name" value="Methyltransferase, Cobalt-precorrin-4 Transmethylase, Domain 2"/>
    <property type="match status" value="1"/>
</dbReference>
<dbReference type="CDD" id="cd06578">
    <property type="entry name" value="HemD"/>
    <property type="match status" value="1"/>
</dbReference>
<evidence type="ECO:0000256" key="8">
    <source>
        <dbReference type="ARBA" id="ARBA00079776"/>
    </source>
</evidence>
<dbReference type="Proteomes" id="UP000318102">
    <property type="component" value="Unassembled WGS sequence"/>
</dbReference>
<dbReference type="EMBL" id="VNJK01000004">
    <property type="protein sequence ID" value="TVX87242.1"/>
    <property type="molecule type" value="Genomic_DNA"/>
</dbReference>
<dbReference type="GO" id="GO:0004851">
    <property type="term" value="F:uroporphyrin-III C-methyltransferase activity"/>
    <property type="evidence" value="ECO:0007669"/>
    <property type="project" value="UniProtKB-EC"/>
</dbReference>
<dbReference type="InterPro" id="IPR003754">
    <property type="entry name" value="4pyrrol_synth_uPrphyn_synth"/>
</dbReference>
<accession>A0A559IHU2</accession>
<sequence>MGEHGKRSGKVYLVGAGPGDAGLITVKGMRCLQEADVIVYDRLASPRLLQMSKQDARRIYVGKLPDRHAMKQPEINQLLVTLAQEGLNVCRLKGGDPCVFGRAAEEAALLKANDIPYEVVPGVTSAVAVPAYAGIPVTHRDWASSFCVITGHETPDKLEARVEWEKLSAAADTLLFLMGVANISTIAEQLMRCGRSADTPVALIRWGTRAEQATIVATLATVVEEVARTGFTSPAIIVVGDVVRVREQMAWVEQLPLFGQRILVTRTREQSQSFVRMIEEAGGEPYELPVIQTVMPTTEEDNQLIEQTMMRLSEYQWLVLTSENGVRFWMEHMKRTRTDIRRLAHMRIVAVGPKTAEAMSDFGIVPDLVAEQFCQEGVWDIISPLIQKGDKVLLARGDLARTWLAEQLREAGVHTDELTTYQTILPQYEDAHILEMFEEGGIQIVPFTSASTVTNLLQLLKQLGAEDPVNLVNRARIVCIGNVTAERARDAGIRVDAVAQSSTMEEMFDTIVSLVNDRCDITTAVKS</sequence>
<comment type="caution">
    <text evidence="12">The sequence shown here is derived from an EMBL/GenBank/DDBJ whole genome shotgun (WGS) entry which is preliminary data.</text>
</comment>
<feature type="domain" description="Tetrapyrrole methylase" evidence="10">
    <location>
        <begin position="10"/>
        <end position="222"/>
    </location>
</feature>
<protein>
    <recommendedName>
        <fullName evidence="3">Uroporphyrinogen-III C-methyltransferase</fullName>
        <ecNumber evidence="2">2.1.1.107</ecNumber>
    </recommendedName>
    <alternativeName>
        <fullName evidence="8">Uroporphyrinogen III methylase</fullName>
    </alternativeName>
</protein>
<evidence type="ECO:0000259" key="11">
    <source>
        <dbReference type="Pfam" id="PF02602"/>
    </source>
</evidence>
<keyword evidence="5 9" id="KW-0808">Transferase</keyword>
<evidence type="ECO:0000256" key="9">
    <source>
        <dbReference type="RuleBase" id="RU003960"/>
    </source>
</evidence>
<evidence type="ECO:0000256" key="2">
    <source>
        <dbReference type="ARBA" id="ARBA00012162"/>
    </source>
</evidence>